<comment type="caution">
    <text evidence="2">The sequence shown here is derived from an EMBL/GenBank/DDBJ whole genome shotgun (WGS) entry which is preliminary data.</text>
</comment>
<dbReference type="EMBL" id="JACRSY010000014">
    <property type="protein sequence ID" value="MBC8579905.1"/>
    <property type="molecule type" value="Genomic_DNA"/>
</dbReference>
<dbReference type="SUPFAM" id="SSF53474">
    <property type="entry name" value="alpha/beta-Hydrolases"/>
    <property type="match status" value="1"/>
</dbReference>
<name>A0A926I9L2_9FIRM</name>
<sequence>MYFDEMGDRKNHTIIMLHGAGLPLGFSRQYSLATEYHLVLPHLYGNGEEASKDYTLDKCVEGVLDIIKSLGKDKITIVGFSIGAQLIIPILCKGEAYFDKAILISPWVCKSEKALKSVVESMNQMGSLMHIKWVAKLQAQMVGMNQNDKERFITYCKNTTKENLIAMVKQGVNIEDYNEYRDLKIPMLVLAGSKENEEIHASVKLLQKLNPEYCKIQILEKHGHDIPYNKSQLFNTILLDFLNHK</sequence>
<protein>
    <submittedName>
        <fullName evidence="2">Alpha/beta hydrolase</fullName>
    </submittedName>
</protein>
<proteinExistence type="predicted"/>
<keyword evidence="2" id="KW-0378">Hydrolase</keyword>
<organism evidence="2 3">
    <name type="scientific">Zhenhengia yiwuensis</name>
    <dbReference type="NCBI Taxonomy" id="2763666"/>
    <lineage>
        <taxon>Bacteria</taxon>
        <taxon>Bacillati</taxon>
        <taxon>Bacillota</taxon>
        <taxon>Clostridia</taxon>
        <taxon>Lachnospirales</taxon>
        <taxon>Lachnospiraceae</taxon>
        <taxon>Zhenhengia</taxon>
    </lineage>
</organism>
<keyword evidence="3" id="KW-1185">Reference proteome</keyword>
<dbReference type="PANTHER" id="PTHR42886">
    <property type="entry name" value="RE40534P-RELATED"/>
    <property type="match status" value="1"/>
</dbReference>
<feature type="domain" description="AB hydrolase-1" evidence="1">
    <location>
        <begin position="14"/>
        <end position="227"/>
    </location>
</feature>
<dbReference type="Pfam" id="PF12697">
    <property type="entry name" value="Abhydrolase_6"/>
    <property type="match status" value="1"/>
</dbReference>
<gene>
    <name evidence="2" type="ORF">H8718_10235</name>
</gene>
<dbReference type="Gene3D" id="3.40.50.1820">
    <property type="entry name" value="alpha/beta hydrolase"/>
    <property type="match status" value="1"/>
</dbReference>
<dbReference type="PANTHER" id="PTHR42886:SF29">
    <property type="entry name" value="PUMMELIG, ISOFORM A"/>
    <property type="match status" value="1"/>
</dbReference>
<dbReference type="RefSeq" id="WP_177671693.1">
    <property type="nucleotide sequence ID" value="NZ_JACRSY010000014.1"/>
</dbReference>
<dbReference type="InterPro" id="IPR000073">
    <property type="entry name" value="AB_hydrolase_1"/>
</dbReference>
<dbReference type="InterPro" id="IPR029058">
    <property type="entry name" value="AB_hydrolase_fold"/>
</dbReference>
<accession>A0A926I9L2</accession>
<dbReference type="GO" id="GO:0016787">
    <property type="term" value="F:hydrolase activity"/>
    <property type="evidence" value="ECO:0007669"/>
    <property type="project" value="UniProtKB-KW"/>
</dbReference>
<dbReference type="AlphaFoldDB" id="A0A926I9L2"/>
<dbReference type="Proteomes" id="UP000655830">
    <property type="component" value="Unassembled WGS sequence"/>
</dbReference>
<evidence type="ECO:0000313" key="2">
    <source>
        <dbReference type="EMBL" id="MBC8579905.1"/>
    </source>
</evidence>
<evidence type="ECO:0000313" key="3">
    <source>
        <dbReference type="Proteomes" id="UP000655830"/>
    </source>
</evidence>
<reference evidence="2" key="1">
    <citation type="submission" date="2020-08" db="EMBL/GenBank/DDBJ databases">
        <title>Genome public.</title>
        <authorList>
            <person name="Liu C."/>
            <person name="Sun Q."/>
        </authorList>
    </citation>
    <scope>NUCLEOTIDE SEQUENCE</scope>
    <source>
        <strain evidence="2">NSJ-12</strain>
    </source>
</reference>
<evidence type="ECO:0000259" key="1">
    <source>
        <dbReference type="Pfam" id="PF12697"/>
    </source>
</evidence>